<name>S5MA31_9CAUD</name>
<evidence type="ECO:0000313" key="1">
    <source>
        <dbReference type="EMBL" id="AGR46604.1"/>
    </source>
</evidence>
<keyword evidence="2" id="KW-1185">Reference proteome</keyword>
<proteinExistence type="predicted"/>
<organism evidence="1 2">
    <name type="scientific">Bacillus phage Basilisk</name>
    <dbReference type="NCBI Taxonomy" id="1296654"/>
    <lineage>
        <taxon>Viruses</taxon>
        <taxon>Duplodnaviria</taxon>
        <taxon>Heunggongvirae</taxon>
        <taxon>Uroviricota</taxon>
        <taxon>Caudoviricetes</taxon>
        <taxon>Sejongvirinae</taxon>
        <taxon>Basiliskvirus</taxon>
        <taxon>Basiliskvirus basilisk</taxon>
    </lineage>
</organism>
<dbReference type="EMBL" id="KC595511">
    <property type="protein sequence ID" value="AGR46604.1"/>
    <property type="molecule type" value="Genomic_DNA"/>
</dbReference>
<dbReference type="Proteomes" id="UP000015091">
    <property type="component" value="Segment"/>
</dbReference>
<gene>
    <name evidence="1" type="ORF">BASILISK_60</name>
</gene>
<accession>S5MA31</accession>
<sequence length="50" mass="5868">MDHLINQWHCDEEDCNGVFYTDLETKPESCPYCNSEELSDSKVYKVKPII</sequence>
<evidence type="ECO:0000313" key="2">
    <source>
        <dbReference type="Proteomes" id="UP000015091"/>
    </source>
</evidence>
<protein>
    <submittedName>
        <fullName evidence="1">Uncharacterized protein</fullName>
    </submittedName>
</protein>
<reference evidence="1 2" key="1">
    <citation type="journal article" date="2014" name="Genome Announc.">
        <title>Genome Sequences of Three Novel Bacillus cereus Bacteriophages.</title>
        <authorList>
            <person name="Grose J.H."/>
            <person name="Jensen J.D."/>
            <person name="Merrill B.D."/>
            <person name="Fisher J.N."/>
            <person name="Burnett S.H."/>
            <person name="Breakwell D.P."/>
        </authorList>
    </citation>
    <scope>NUCLEOTIDE SEQUENCE [LARGE SCALE GENOMIC DNA]</scope>
</reference>